<dbReference type="Proteomes" id="UP001153712">
    <property type="component" value="Chromosome 8"/>
</dbReference>
<dbReference type="Pfam" id="PF00379">
    <property type="entry name" value="Chitin_bind_4"/>
    <property type="match status" value="1"/>
</dbReference>
<dbReference type="InterPro" id="IPR031311">
    <property type="entry name" value="CHIT_BIND_RR_consensus"/>
</dbReference>
<gene>
    <name evidence="4" type="ORF">PHYEVI_LOCUS10660</name>
</gene>
<dbReference type="GO" id="GO:0042302">
    <property type="term" value="F:structural constituent of cuticle"/>
    <property type="evidence" value="ECO:0007669"/>
    <property type="project" value="UniProtKB-UniRule"/>
</dbReference>
<accession>A0A9N9XTD9</accession>
<dbReference type="InterPro" id="IPR000618">
    <property type="entry name" value="Insect_cuticle"/>
</dbReference>
<feature type="compositionally biased region" description="Polar residues" evidence="3">
    <location>
        <begin position="198"/>
        <end position="207"/>
    </location>
</feature>
<feature type="region of interest" description="Disordered" evidence="3">
    <location>
        <begin position="515"/>
        <end position="537"/>
    </location>
</feature>
<feature type="region of interest" description="Disordered" evidence="3">
    <location>
        <begin position="658"/>
        <end position="678"/>
    </location>
</feature>
<sequence length="709" mass="80905">MFEKVLEEDPDIVEETPEKQYKFLPQQQDYLKQRYAEQQKIDVQETGKLMRSKQAEKSGDFPLDQEKFSGSYDWQAFSPSNRRIGTNRNHKEYVPLVLDSQKSKKSGSKVSKTIQETSKSDKLSSHIIYLDPRILEKVYKLKQTQSNKQIKTRSIVIEPAQLVQSNSLQDLLNRNPHFQIDQLKRILQDPGKVYPTVQGPQPFQSKAPSPPPKVQAEPSEDPSVAFQIPQNGRVITKEAFERIQKQLEASSSFQVQNALERAQEAARAHVEAQHKAIEQAQRAILENVQKQLQHASPESLGYVLQAPQAAEVSQAPRIPQVIHSTQAPHAAQALQAPQPLRLVIDGQSIPPKEGSRVEETSPGSLRYVQKVTERPAQELLGPENLPQPLGLVRENLQQYVSNIKPVYPTPVPEREVSKVHEVTISGTKPTNLPEFITNTILPEKRYKNVKIVEVKPLQKQLLAQQQPKIVQRPPERDTTAGKIEHYAPNHLHQAAAQLQAERILLQQVQQHNNAIMGGRKAPNRHVGQKTGDDKDVQETQKAYRQVLLDQKSKQRDESYDEYDDVSKNGLIYRVKRNSNFSFDDAYEEYYEYYDDDDNSTDKGKVSNGFEYVEYYEYYDDDDNVTSLVLKIDDDKPKSEKLRSSYAKYAFGYRIKDNQGGGDFGHQEKRSGRSAEGSYEVLLPDGRRQKVEYYADDTGYHAKVSYEKVA</sequence>
<dbReference type="GO" id="GO:0031012">
    <property type="term" value="C:extracellular matrix"/>
    <property type="evidence" value="ECO:0007669"/>
    <property type="project" value="TreeGrafter"/>
</dbReference>
<dbReference type="GO" id="GO:0005615">
    <property type="term" value="C:extracellular space"/>
    <property type="evidence" value="ECO:0007669"/>
    <property type="project" value="TreeGrafter"/>
</dbReference>
<dbReference type="PANTHER" id="PTHR12236">
    <property type="entry name" value="STRUCTURAL CONTITUENT OF CUTICLE"/>
    <property type="match status" value="1"/>
</dbReference>
<evidence type="ECO:0000256" key="3">
    <source>
        <dbReference type="SAM" id="MobiDB-lite"/>
    </source>
</evidence>
<dbReference type="InterPro" id="IPR051217">
    <property type="entry name" value="Insect_Cuticle_Struc_Prot"/>
</dbReference>
<reference evidence="4" key="1">
    <citation type="submission" date="2022-01" db="EMBL/GenBank/DDBJ databases">
        <authorList>
            <person name="King R."/>
        </authorList>
    </citation>
    <scope>NUCLEOTIDE SEQUENCE</scope>
</reference>
<keyword evidence="1 2" id="KW-0193">Cuticle</keyword>
<dbReference type="PROSITE" id="PS00233">
    <property type="entry name" value="CHIT_BIND_RR_1"/>
    <property type="match status" value="1"/>
</dbReference>
<dbReference type="PROSITE" id="PS51155">
    <property type="entry name" value="CHIT_BIND_RR_2"/>
    <property type="match status" value="1"/>
</dbReference>
<dbReference type="OrthoDB" id="6595597at2759"/>
<feature type="region of interest" description="Disordered" evidence="3">
    <location>
        <begin position="192"/>
        <end position="222"/>
    </location>
</feature>
<evidence type="ECO:0000256" key="2">
    <source>
        <dbReference type="PROSITE-ProRule" id="PRU00497"/>
    </source>
</evidence>
<dbReference type="AlphaFoldDB" id="A0A9N9XTD9"/>
<keyword evidence="5" id="KW-1185">Reference proteome</keyword>
<evidence type="ECO:0000313" key="4">
    <source>
        <dbReference type="EMBL" id="CAG9864404.1"/>
    </source>
</evidence>
<organism evidence="4 5">
    <name type="scientific">Phyllotreta striolata</name>
    <name type="common">Striped flea beetle</name>
    <name type="synonym">Crioceris striolata</name>
    <dbReference type="NCBI Taxonomy" id="444603"/>
    <lineage>
        <taxon>Eukaryota</taxon>
        <taxon>Metazoa</taxon>
        <taxon>Ecdysozoa</taxon>
        <taxon>Arthropoda</taxon>
        <taxon>Hexapoda</taxon>
        <taxon>Insecta</taxon>
        <taxon>Pterygota</taxon>
        <taxon>Neoptera</taxon>
        <taxon>Endopterygota</taxon>
        <taxon>Coleoptera</taxon>
        <taxon>Polyphaga</taxon>
        <taxon>Cucujiformia</taxon>
        <taxon>Chrysomeloidea</taxon>
        <taxon>Chrysomelidae</taxon>
        <taxon>Galerucinae</taxon>
        <taxon>Alticini</taxon>
        <taxon>Phyllotreta</taxon>
    </lineage>
</organism>
<evidence type="ECO:0000256" key="1">
    <source>
        <dbReference type="ARBA" id="ARBA00022460"/>
    </source>
</evidence>
<dbReference type="EMBL" id="OU900101">
    <property type="protein sequence ID" value="CAG9864404.1"/>
    <property type="molecule type" value="Genomic_DNA"/>
</dbReference>
<name>A0A9N9XTD9_PHYSR</name>
<evidence type="ECO:0000313" key="5">
    <source>
        <dbReference type="Proteomes" id="UP001153712"/>
    </source>
</evidence>
<dbReference type="PANTHER" id="PTHR12236:SF79">
    <property type="entry name" value="CUTICULAR PROTEIN 50CB-RELATED"/>
    <property type="match status" value="1"/>
</dbReference>
<protein>
    <submittedName>
        <fullName evidence="4">Uncharacterized protein</fullName>
    </submittedName>
</protein>
<proteinExistence type="predicted"/>